<protein>
    <recommendedName>
        <fullName evidence="9">Cystatin fetuin-A-type domain-containing protein</fullName>
    </recommendedName>
</protein>
<dbReference type="AlphaFoldDB" id="A0A8T0BIP8"/>
<dbReference type="InterPro" id="IPR046350">
    <property type="entry name" value="Cystatin_sf"/>
</dbReference>
<evidence type="ECO:0000313" key="11">
    <source>
        <dbReference type="Proteomes" id="UP000606274"/>
    </source>
</evidence>
<dbReference type="PROSITE" id="PS51529">
    <property type="entry name" value="CYSTATIN_FETUIN_A"/>
    <property type="match status" value="1"/>
</dbReference>
<evidence type="ECO:0000256" key="4">
    <source>
        <dbReference type="ARBA" id="ARBA00022737"/>
    </source>
</evidence>
<keyword evidence="6" id="KW-0325">Glycoprotein</keyword>
<evidence type="ECO:0000256" key="6">
    <source>
        <dbReference type="ARBA" id="ARBA00023180"/>
    </source>
</evidence>
<feature type="region of interest" description="Disordered" evidence="7">
    <location>
        <begin position="273"/>
        <end position="293"/>
    </location>
</feature>
<dbReference type="InterPro" id="IPR000010">
    <property type="entry name" value="Cystatin_dom"/>
</dbReference>
<evidence type="ECO:0000256" key="8">
    <source>
        <dbReference type="SAM" id="SignalP"/>
    </source>
</evidence>
<keyword evidence="2" id="KW-0964">Secreted</keyword>
<comment type="caution">
    <text evidence="10">The sequence shown here is derived from an EMBL/GenBank/DDBJ whole genome shotgun (WGS) entry which is preliminary data.</text>
</comment>
<keyword evidence="5" id="KW-1015">Disulfide bond</keyword>
<feature type="signal peptide" evidence="8">
    <location>
        <begin position="1"/>
        <end position="18"/>
    </location>
</feature>
<dbReference type="OrthoDB" id="8780871at2759"/>
<dbReference type="PANTHER" id="PTHR13814">
    <property type="entry name" value="FETUIN"/>
    <property type="match status" value="1"/>
</dbReference>
<evidence type="ECO:0000256" key="5">
    <source>
        <dbReference type="ARBA" id="ARBA00023157"/>
    </source>
</evidence>
<evidence type="ECO:0000256" key="7">
    <source>
        <dbReference type="SAM" id="MobiDB-lite"/>
    </source>
</evidence>
<evidence type="ECO:0000256" key="1">
    <source>
        <dbReference type="ARBA" id="ARBA00004613"/>
    </source>
</evidence>
<dbReference type="InterPro" id="IPR050735">
    <property type="entry name" value="Kininogen_Fetuin_HRG"/>
</dbReference>
<name>A0A8T0BIP8_SILME</name>
<comment type="subcellular location">
    <subcellularLocation>
        <location evidence="1">Secreted</location>
    </subcellularLocation>
</comment>
<gene>
    <name evidence="10" type="ORF">HF521_019217</name>
</gene>
<dbReference type="SUPFAM" id="SSF54403">
    <property type="entry name" value="Cystatin/monellin"/>
    <property type="match status" value="2"/>
</dbReference>
<proteinExistence type="predicted"/>
<accession>A0A8T0BIP8</accession>
<keyword evidence="11" id="KW-1185">Reference proteome</keyword>
<evidence type="ECO:0000313" key="10">
    <source>
        <dbReference type="EMBL" id="KAF7705963.1"/>
    </source>
</evidence>
<dbReference type="Proteomes" id="UP000606274">
    <property type="component" value="Unassembled WGS sequence"/>
</dbReference>
<evidence type="ECO:0000256" key="3">
    <source>
        <dbReference type="ARBA" id="ARBA00022729"/>
    </source>
</evidence>
<dbReference type="Gene3D" id="3.10.450.10">
    <property type="match status" value="2"/>
</dbReference>
<feature type="chain" id="PRO_5035796744" description="Cystatin fetuin-A-type domain-containing protein" evidence="8">
    <location>
        <begin position="19"/>
        <end position="320"/>
    </location>
</feature>
<evidence type="ECO:0000259" key="9">
    <source>
        <dbReference type="PROSITE" id="PS51529"/>
    </source>
</evidence>
<dbReference type="EMBL" id="JABFDY010000006">
    <property type="protein sequence ID" value="KAF7705963.1"/>
    <property type="molecule type" value="Genomic_DNA"/>
</dbReference>
<dbReference type="PANTHER" id="PTHR13814:SF6">
    <property type="entry name" value="ALPHA-2-HS-GLYCOPROTEIN"/>
    <property type="match status" value="1"/>
</dbReference>
<dbReference type="GO" id="GO:0004869">
    <property type="term" value="F:cysteine-type endopeptidase inhibitor activity"/>
    <property type="evidence" value="ECO:0007669"/>
    <property type="project" value="InterPro"/>
</dbReference>
<organism evidence="10 11">
    <name type="scientific">Silurus meridionalis</name>
    <name type="common">Southern catfish</name>
    <name type="synonym">Silurus soldatovi meridionalis</name>
    <dbReference type="NCBI Taxonomy" id="175797"/>
    <lineage>
        <taxon>Eukaryota</taxon>
        <taxon>Metazoa</taxon>
        <taxon>Chordata</taxon>
        <taxon>Craniata</taxon>
        <taxon>Vertebrata</taxon>
        <taxon>Euteleostomi</taxon>
        <taxon>Actinopterygii</taxon>
        <taxon>Neopterygii</taxon>
        <taxon>Teleostei</taxon>
        <taxon>Ostariophysi</taxon>
        <taxon>Siluriformes</taxon>
        <taxon>Siluridae</taxon>
        <taxon>Silurus</taxon>
    </lineage>
</organism>
<feature type="domain" description="Cystatin fetuin-A-type" evidence="9">
    <location>
        <begin position="22"/>
        <end position="133"/>
    </location>
</feature>
<dbReference type="GO" id="GO:0072562">
    <property type="term" value="C:blood microparticle"/>
    <property type="evidence" value="ECO:0007669"/>
    <property type="project" value="TreeGrafter"/>
</dbReference>
<keyword evidence="4" id="KW-0677">Repeat</keyword>
<sequence length="320" mass="34485">MNLKVLISFLGLVAYASCNPLKLNVTQLLCNSPEADAAAQVSLDFINAQHTHGYKYTLNQIEDFEVITKPDGTQVYLLELEFLETKCHVYHPKLVSECEVRPKSEMAVEADCDVALSEAGGNFSVVAFKCKTEIETIGLCVGCIILDALNDTDGNQLVQNTLEHLNKNHTLQATFALLDIGRLTHQIIGGGARRIAEYAIIETNCTSVDDVNCVPLDHAVARHGFCHAEGNGNNAQATCEIFEVGSAPPAGPVSPSTKQGLKHHELTALHDPSATGYLSSESHSAEKAPVVKRTAGDPQPALVAKPEILLPRCPGKVIHF</sequence>
<keyword evidence="3 8" id="KW-0732">Signal</keyword>
<dbReference type="SMART" id="SM00043">
    <property type="entry name" value="CY"/>
    <property type="match status" value="2"/>
</dbReference>
<reference evidence="10" key="1">
    <citation type="submission" date="2020-08" db="EMBL/GenBank/DDBJ databases">
        <title>Chromosome-level assembly of Southern catfish (Silurus meridionalis) provides insights into visual adaptation to the nocturnal and benthic lifestyles.</title>
        <authorList>
            <person name="Zhang Y."/>
            <person name="Wang D."/>
            <person name="Peng Z."/>
        </authorList>
    </citation>
    <scope>NUCLEOTIDE SEQUENCE</scope>
    <source>
        <strain evidence="10">SWU-2019-XX</strain>
        <tissue evidence="10">Muscle</tissue>
    </source>
</reference>
<evidence type="ECO:0000256" key="2">
    <source>
        <dbReference type="ARBA" id="ARBA00022525"/>
    </source>
</evidence>
<dbReference type="InterPro" id="IPR025760">
    <property type="entry name" value="Cystatin_Fetuin_A"/>
</dbReference>
<dbReference type="GO" id="GO:0031012">
    <property type="term" value="C:extracellular matrix"/>
    <property type="evidence" value="ECO:0007669"/>
    <property type="project" value="TreeGrafter"/>
</dbReference>